<evidence type="ECO:0000256" key="3">
    <source>
        <dbReference type="ARBA" id="ARBA00023125"/>
    </source>
</evidence>
<keyword evidence="3" id="KW-0238">DNA-binding</keyword>
<dbReference type="Pfam" id="PF03466">
    <property type="entry name" value="LysR_substrate"/>
    <property type="match status" value="1"/>
</dbReference>
<accession>A0A1K0JG03</accession>
<dbReference type="AlphaFoldDB" id="A0A1K0JG03"/>
<proteinExistence type="inferred from homology"/>
<sequence length="323" mass="34782">MNDLTRIHAFISAVRSGSLSAAARAQDTSVTTIARQVSSLEEELKVRLLHRSSRKLTLTEPGKLFYARACALCTDLRNAMQEASSFQAHVKGTLRISLRPSVGHMVIVPALPGFLARYPDLKIDVSFSDVRQDLIADEIDVAVWMGAIPDSDIVARRLSPGERIAFAAPAYLQAHGVPRVPEDLTRHQCLLFKGSHYGSTWRFTKAGMPPAEVAVSGVIQTDNTLALYAAALAGGGVMVANEWGARAFIAQGRLQRVLADYQVHYGAPNGELHAVYASNRGVSRKVRVFVDFLVELFKGEAGAPVARPVSLGPGPRTVSQGGG</sequence>
<dbReference type="RefSeq" id="WP_340526584.1">
    <property type="nucleotide sequence ID" value="NZ_FMSH01000277.1"/>
</dbReference>
<keyword evidence="4" id="KW-0804">Transcription</keyword>
<dbReference type="Gene3D" id="1.10.10.10">
    <property type="entry name" value="Winged helix-like DNA-binding domain superfamily/Winged helix DNA-binding domain"/>
    <property type="match status" value="1"/>
</dbReference>
<dbReference type="GO" id="GO:0006351">
    <property type="term" value="P:DNA-templated transcription"/>
    <property type="evidence" value="ECO:0007669"/>
    <property type="project" value="TreeGrafter"/>
</dbReference>
<evidence type="ECO:0000259" key="5">
    <source>
        <dbReference type="PROSITE" id="PS50931"/>
    </source>
</evidence>
<dbReference type="PANTHER" id="PTHR30537">
    <property type="entry name" value="HTH-TYPE TRANSCRIPTIONAL REGULATOR"/>
    <property type="match status" value="1"/>
</dbReference>
<dbReference type="InterPro" id="IPR005119">
    <property type="entry name" value="LysR_subst-bd"/>
</dbReference>
<dbReference type="CDD" id="cd08422">
    <property type="entry name" value="PBP2_CrgA_like"/>
    <property type="match status" value="1"/>
</dbReference>
<protein>
    <submittedName>
        <fullName evidence="6">Transcriptional regulator, LysR family</fullName>
    </submittedName>
</protein>
<dbReference type="EMBL" id="FMSH01000277">
    <property type="protein sequence ID" value="SCU76870.1"/>
    <property type="molecule type" value="Genomic_DNA"/>
</dbReference>
<keyword evidence="2" id="KW-0805">Transcription regulation</keyword>
<evidence type="ECO:0000256" key="1">
    <source>
        <dbReference type="ARBA" id="ARBA00009437"/>
    </source>
</evidence>
<dbReference type="SUPFAM" id="SSF53850">
    <property type="entry name" value="Periplasmic binding protein-like II"/>
    <property type="match status" value="1"/>
</dbReference>
<reference evidence="6" key="1">
    <citation type="submission" date="2016-09" db="EMBL/GenBank/DDBJ databases">
        <authorList>
            <person name="Capua I."/>
            <person name="De Benedictis P."/>
            <person name="Joannis T."/>
            <person name="Lombin L.H."/>
            <person name="Cattoli G."/>
        </authorList>
    </citation>
    <scope>NUCLEOTIDE SEQUENCE</scope>
    <source>
        <strain evidence="6">B9</strain>
    </source>
</reference>
<dbReference type="SUPFAM" id="SSF46785">
    <property type="entry name" value="Winged helix' DNA-binding domain"/>
    <property type="match status" value="1"/>
</dbReference>
<evidence type="ECO:0000256" key="2">
    <source>
        <dbReference type="ARBA" id="ARBA00023015"/>
    </source>
</evidence>
<dbReference type="PROSITE" id="PS50931">
    <property type="entry name" value="HTH_LYSR"/>
    <property type="match status" value="1"/>
</dbReference>
<name>A0A1K0JG03_CUPNE</name>
<dbReference type="InterPro" id="IPR036390">
    <property type="entry name" value="WH_DNA-bd_sf"/>
</dbReference>
<dbReference type="GO" id="GO:0043565">
    <property type="term" value="F:sequence-specific DNA binding"/>
    <property type="evidence" value="ECO:0007669"/>
    <property type="project" value="TreeGrafter"/>
</dbReference>
<dbReference type="GO" id="GO:0003700">
    <property type="term" value="F:DNA-binding transcription factor activity"/>
    <property type="evidence" value="ECO:0007669"/>
    <property type="project" value="InterPro"/>
</dbReference>
<evidence type="ECO:0000313" key="6">
    <source>
        <dbReference type="EMBL" id="SCU76870.1"/>
    </source>
</evidence>
<gene>
    <name evidence="6" type="ORF">CNECB9_3480027</name>
</gene>
<dbReference type="Pfam" id="PF00126">
    <property type="entry name" value="HTH_1"/>
    <property type="match status" value="1"/>
</dbReference>
<comment type="similarity">
    <text evidence="1">Belongs to the LysR transcriptional regulatory family.</text>
</comment>
<evidence type="ECO:0000256" key="4">
    <source>
        <dbReference type="ARBA" id="ARBA00023163"/>
    </source>
</evidence>
<dbReference type="InterPro" id="IPR058163">
    <property type="entry name" value="LysR-type_TF_proteobact-type"/>
</dbReference>
<dbReference type="InterPro" id="IPR036388">
    <property type="entry name" value="WH-like_DNA-bd_sf"/>
</dbReference>
<dbReference type="InterPro" id="IPR000847">
    <property type="entry name" value="LysR_HTH_N"/>
</dbReference>
<organism evidence="6">
    <name type="scientific">Cupriavidus necator</name>
    <name type="common">Alcaligenes eutrophus</name>
    <name type="synonym">Ralstonia eutropha</name>
    <dbReference type="NCBI Taxonomy" id="106590"/>
    <lineage>
        <taxon>Bacteria</taxon>
        <taxon>Pseudomonadati</taxon>
        <taxon>Pseudomonadota</taxon>
        <taxon>Betaproteobacteria</taxon>
        <taxon>Burkholderiales</taxon>
        <taxon>Burkholderiaceae</taxon>
        <taxon>Cupriavidus</taxon>
    </lineage>
</organism>
<dbReference type="PANTHER" id="PTHR30537:SF5">
    <property type="entry name" value="HTH-TYPE TRANSCRIPTIONAL ACTIVATOR TTDR-RELATED"/>
    <property type="match status" value="1"/>
</dbReference>
<feature type="domain" description="HTH lysR-type" evidence="5">
    <location>
        <begin position="1"/>
        <end position="59"/>
    </location>
</feature>
<dbReference type="Gene3D" id="3.40.190.290">
    <property type="match status" value="1"/>
</dbReference>